<evidence type="ECO:0000256" key="2">
    <source>
        <dbReference type="ARBA" id="ARBA00013365"/>
    </source>
</evidence>
<evidence type="ECO:0000256" key="3">
    <source>
        <dbReference type="ARBA" id="ARBA00022722"/>
    </source>
</evidence>
<dbReference type="Gene3D" id="3.60.21.10">
    <property type="match status" value="1"/>
</dbReference>
<evidence type="ECO:0000313" key="8">
    <source>
        <dbReference type="Proteomes" id="UP001212803"/>
    </source>
</evidence>
<dbReference type="InterPro" id="IPR050535">
    <property type="entry name" value="DNA_Repair-Maintenance_Comp"/>
</dbReference>
<organism evidence="7 8">
    <name type="scientific">Tepidiforma flava</name>
    <dbReference type="NCBI Taxonomy" id="3004094"/>
    <lineage>
        <taxon>Bacteria</taxon>
        <taxon>Bacillati</taxon>
        <taxon>Chloroflexota</taxon>
        <taxon>Tepidiformia</taxon>
        <taxon>Tepidiformales</taxon>
        <taxon>Tepidiformaceae</taxon>
        <taxon>Tepidiforma</taxon>
    </lineage>
</organism>
<name>A0ABY7M7S5_9CHLR</name>
<sequence>MVRFLHSSDWQLGMTRHFLSEEAQGRFSDARIEAIETLGRIAREKDAAFVVVAGDVFETNLVPADVVRRALDAMGDAGVPFYLLPGNHDARSPGSVYESERFTRRKPRNVHVLGPEPFEAAPGVWLAGVPWRSKQAPGEAEFFAAAQALAGRRGERVLAAHGQVELAPEAAVTLPRAWLERAVREFGIGYAALGDRHSLTDAGVDGRAWYSGTPEPTDYDELEPGKALLAALEGGRCEVTPVPVGRWRFIERAWEVHDEAELRAAAEELERLPERRRTVLRLRVRGTGGPELRAAIEAAIEELAQSFAAVEPWERYADFIVRAEGEGWEALGLAGFSARGG</sequence>
<dbReference type="InterPro" id="IPR004843">
    <property type="entry name" value="Calcineurin-like_PHP"/>
</dbReference>
<dbReference type="CDD" id="cd00840">
    <property type="entry name" value="MPP_Mre11_N"/>
    <property type="match status" value="1"/>
</dbReference>
<evidence type="ECO:0000256" key="5">
    <source>
        <dbReference type="ARBA" id="ARBA00022839"/>
    </source>
</evidence>
<feature type="domain" description="Calcineurin-like phosphoesterase" evidence="6">
    <location>
        <begin position="3"/>
        <end position="119"/>
    </location>
</feature>
<dbReference type="PIRSF" id="PIRSF033093">
    <property type="entry name" value="UCP_ML1119"/>
    <property type="match status" value="1"/>
</dbReference>
<evidence type="ECO:0000256" key="4">
    <source>
        <dbReference type="ARBA" id="ARBA00022801"/>
    </source>
</evidence>
<keyword evidence="8" id="KW-1185">Reference proteome</keyword>
<reference evidence="7 8" key="1">
    <citation type="journal article" date="2023" name="ISME J.">
        <title>Thermophilic Dehalococcoidia with unusual traits shed light on an unexpected past.</title>
        <authorList>
            <person name="Palmer M."/>
            <person name="Covington J.K."/>
            <person name="Zhou E.M."/>
            <person name="Thomas S.C."/>
            <person name="Habib N."/>
            <person name="Seymour C.O."/>
            <person name="Lai D."/>
            <person name="Johnston J."/>
            <person name="Hashimi A."/>
            <person name="Jiao J.Y."/>
            <person name="Muok A.R."/>
            <person name="Liu L."/>
            <person name="Xian W.D."/>
            <person name="Zhi X.Y."/>
            <person name="Li M.M."/>
            <person name="Silva L.P."/>
            <person name="Bowen B.P."/>
            <person name="Louie K."/>
            <person name="Briegel A."/>
            <person name="Pett-Ridge J."/>
            <person name="Weber P.K."/>
            <person name="Tocheva E.I."/>
            <person name="Woyke T."/>
            <person name="Northen T.R."/>
            <person name="Mayali X."/>
            <person name="Li W.J."/>
            <person name="Hedlund B.P."/>
        </authorList>
    </citation>
    <scope>NUCLEOTIDE SEQUENCE [LARGE SCALE GENOMIC DNA]</scope>
    <source>
        <strain evidence="7 8">YIM 72310</strain>
    </source>
</reference>
<evidence type="ECO:0000259" key="6">
    <source>
        <dbReference type="Pfam" id="PF00149"/>
    </source>
</evidence>
<keyword evidence="4" id="KW-0378">Hydrolase</keyword>
<proteinExistence type="inferred from homology"/>
<keyword evidence="3" id="KW-0540">Nuclease</keyword>
<dbReference type="Pfam" id="PF00149">
    <property type="entry name" value="Metallophos"/>
    <property type="match status" value="1"/>
</dbReference>
<dbReference type="Proteomes" id="UP001212803">
    <property type="component" value="Chromosome"/>
</dbReference>
<protein>
    <recommendedName>
        <fullName evidence="2">Nuclease SbcCD subunit D</fullName>
    </recommendedName>
</protein>
<evidence type="ECO:0000256" key="1">
    <source>
        <dbReference type="ARBA" id="ARBA00010555"/>
    </source>
</evidence>
<keyword evidence="5 7" id="KW-0269">Exonuclease</keyword>
<dbReference type="PANTHER" id="PTHR30337">
    <property type="entry name" value="COMPONENT OF ATP-DEPENDENT DSDNA EXONUCLEASE"/>
    <property type="match status" value="1"/>
</dbReference>
<dbReference type="EMBL" id="CP115149">
    <property type="protein sequence ID" value="WBL36590.1"/>
    <property type="molecule type" value="Genomic_DNA"/>
</dbReference>
<dbReference type="InterPro" id="IPR041796">
    <property type="entry name" value="Mre11_N"/>
</dbReference>
<dbReference type="PANTHER" id="PTHR30337:SF0">
    <property type="entry name" value="NUCLEASE SBCCD SUBUNIT D"/>
    <property type="match status" value="1"/>
</dbReference>
<gene>
    <name evidence="7" type="ORF">O0235_03280</name>
</gene>
<dbReference type="InterPro" id="IPR014577">
    <property type="entry name" value="UCP033093_metalloPase"/>
</dbReference>
<dbReference type="InterPro" id="IPR029052">
    <property type="entry name" value="Metallo-depent_PP-like"/>
</dbReference>
<comment type="similarity">
    <text evidence="1">Belongs to the SbcD family.</text>
</comment>
<accession>A0ABY7M7S5</accession>
<evidence type="ECO:0000313" key="7">
    <source>
        <dbReference type="EMBL" id="WBL36590.1"/>
    </source>
</evidence>
<dbReference type="RefSeq" id="WP_270057112.1">
    <property type="nucleotide sequence ID" value="NZ_CP115149.1"/>
</dbReference>
<dbReference type="SUPFAM" id="SSF56300">
    <property type="entry name" value="Metallo-dependent phosphatases"/>
    <property type="match status" value="1"/>
</dbReference>
<dbReference type="GO" id="GO:0004527">
    <property type="term" value="F:exonuclease activity"/>
    <property type="evidence" value="ECO:0007669"/>
    <property type="project" value="UniProtKB-KW"/>
</dbReference>